<sequence>MNENIENNYGKLEVKFDNLKKDISDLREYKEIEEIFSKSNKYVIISGYAGSCKTTLASKYGQEQKDENEFYKHDILKEILSKEKSNNEIDIDNEKEALEDLSLVNQIQLENEKEPVIGMKIHSIIKDIIEKYIDKETNTEKCIQNKKILEKLAKVVDLKMPEIDDLPYDDWNKSEIYYKNAHKLINLNLVQEIKDNENLAHLHLKIALYDENKLCSFENLIKYYENNLKISKTLYEGSHPDVASSLNNVGSSYDKLGVAQKRLEYRVPALEMHRLQDTNTFCIRFSVLCIGSRIRKT</sequence>
<reference evidence="2" key="1">
    <citation type="submission" date="2021-02" db="EMBL/GenBank/DDBJ databases">
        <authorList>
            <person name="Nowell W R."/>
        </authorList>
    </citation>
    <scope>NUCLEOTIDE SEQUENCE</scope>
</reference>
<dbReference type="AlphaFoldDB" id="A0A8S2GWN8"/>
<name>A0A8S2GWN8_9BILA</name>
<evidence type="ECO:0000313" key="2">
    <source>
        <dbReference type="EMBL" id="CAF3561932.1"/>
    </source>
</evidence>
<dbReference type="Proteomes" id="UP000677228">
    <property type="component" value="Unassembled WGS sequence"/>
</dbReference>
<proteinExistence type="predicted"/>
<organism evidence="2 3">
    <name type="scientific">Didymodactylos carnosus</name>
    <dbReference type="NCBI Taxonomy" id="1234261"/>
    <lineage>
        <taxon>Eukaryota</taxon>
        <taxon>Metazoa</taxon>
        <taxon>Spiralia</taxon>
        <taxon>Gnathifera</taxon>
        <taxon>Rotifera</taxon>
        <taxon>Eurotatoria</taxon>
        <taxon>Bdelloidea</taxon>
        <taxon>Philodinida</taxon>
        <taxon>Philodinidae</taxon>
        <taxon>Didymodactylos</taxon>
    </lineage>
</organism>
<dbReference type="EMBL" id="CAJNOK010000871">
    <property type="protein sequence ID" value="CAF0780410.1"/>
    <property type="molecule type" value="Genomic_DNA"/>
</dbReference>
<comment type="caution">
    <text evidence="2">The sequence shown here is derived from an EMBL/GenBank/DDBJ whole genome shotgun (WGS) entry which is preliminary data.</text>
</comment>
<dbReference type="EMBL" id="CAJOBA010000871">
    <property type="protein sequence ID" value="CAF3561932.1"/>
    <property type="molecule type" value="Genomic_DNA"/>
</dbReference>
<dbReference type="InterPro" id="IPR011990">
    <property type="entry name" value="TPR-like_helical_dom_sf"/>
</dbReference>
<dbReference type="Proteomes" id="UP000682733">
    <property type="component" value="Unassembled WGS sequence"/>
</dbReference>
<dbReference type="Gene3D" id="1.25.40.10">
    <property type="entry name" value="Tetratricopeptide repeat domain"/>
    <property type="match status" value="1"/>
</dbReference>
<evidence type="ECO:0000313" key="1">
    <source>
        <dbReference type="EMBL" id="CAF0780410.1"/>
    </source>
</evidence>
<gene>
    <name evidence="1" type="ORF">OVA965_LOCUS3573</name>
    <name evidence="2" type="ORF">TMI583_LOCUS3572</name>
</gene>
<protein>
    <submittedName>
        <fullName evidence="2">Uncharacterized protein</fullName>
    </submittedName>
</protein>
<evidence type="ECO:0000313" key="3">
    <source>
        <dbReference type="Proteomes" id="UP000682733"/>
    </source>
</evidence>
<accession>A0A8S2GWN8</accession>